<sequence length="174" mass="19713">MKLNTSRFGEIEISESDLLNLPEGLIGFPELNQFILLDHDTDSPFKWLQSINDPSMAFIVISPLSFRPDYMVEVTEEEVSALKLANPDEAVISVIVTIPMDPKKMSANLKAPLVFNLSNKLGKQVILKDPQYQTKHFIMEEMKRYSQRESQNDLKKAIQQQLASKVENEASSKG</sequence>
<keyword evidence="4" id="KW-0143">Chaperone</keyword>
<dbReference type="InterPro" id="IPR024046">
    <property type="entry name" value="Flagellar_assmbl_FliW_dom_sf"/>
</dbReference>
<dbReference type="GO" id="GO:0005737">
    <property type="term" value="C:cytoplasm"/>
    <property type="evidence" value="ECO:0007669"/>
    <property type="project" value="UniProtKB-SubCell"/>
</dbReference>
<dbReference type="PANTHER" id="PTHR39190:SF1">
    <property type="entry name" value="FLAGELLAR ASSEMBLY FACTOR FLIW"/>
    <property type="match status" value="1"/>
</dbReference>
<dbReference type="NCBIfam" id="NF009793">
    <property type="entry name" value="PRK13285.1-1"/>
    <property type="match status" value="1"/>
</dbReference>
<comment type="similarity">
    <text evidence="4">Belongs to the FliW family.</text>
</comment>
<dbReference type="Proteomes" id="UP000291236">
    <property type="component" value="Chromosome"/>
</dbReference>
<dbReference type="PANTHER" id="PTHR39190">
    <property type="entry name" value="FLAGELLAR ASSEMBLY FACTOR FLIW"/>
    <property type="match status" value="1"/>
</dbReference>
<evidence type="ECO:0000256" key="4">
    <source>
        <dbReference type="HAMAP-Rule" id="MF_01185"/>
    </source>
</evidence>
<keyword evidence="2 4" id="KW-1005">Bacterial flagellum biogenesis</keyword>
<evidence type="ECO:0000256" key="3">
    <source>
        <dbReference type="ARBA" id="ARBA00022845"/>
    </source>
</evidence>
<dbReference type="RefSeq" id="WP_130610288.1">
    <property type="nucleotide sequence ID" value="NZ_AP019368.1"/>
</dbReference>
<keyword evidence="3 4" id="KW-0810">Translation regulation</keyword>
<dbReference type="SUPFAM" id="SSF141457">
    <property type="entry name" value="BH3618-like"/>
    <property type="match status" value="1"/>
</dbReference>
<organism evidence="6 7">
    <name type="scientific">Fluviispira sanaruensis</name>
    <dbReference type="NCBI Taxonomy" id="2493639"/>
    <lineage>
        <taxon>Bacteria</taxon>
        <taxon>Pseudomonadati</taxon>
        <taxon>Bdellovibrionota</taxon>
        <taxon>Oligoflexia</taxon>
        <taxon>Silvanigrellales</taxon>
        <taxon>Silvanigrellaceae</taxon>
        <taxon>Fluviispira</taxon>
    </lineage>
</organism>
<evidence type="ECO:0000256" key="2">
    <source>
        <dbReference type="ARBA" id="ARBA00022795"/>
    </source>
</evidence>
<name>A0A4P2VPM3_FLUSA</name>
<keyword evidence="1 4" id="KW-0963">Cytoplasm</keyword>
<dbReference type="InterPro" id="IPR003775">
    <property type="entry name" value="Flagellar_assembly_factor_FliW"/>
</dbReference>
<evidence type="ECO:0000313" key="7">
    <source>
        <dbReference type="Proteomes" id="UP000291236"/>
    </source>
</evidence>
<proteinExistence type="inferred from homology"/>
<dbReference type="KEGG" id="sbf:JCM31447_22170"/>
<dbReference type="GO" id="GO:0044780">
    <property type="term" value="P:bacterial-type flagellum assembly"/>
    <property type="evidence" value="ECO:0007669"/>
    <property type="project" value="UniProtKB-UniRule"/>
</dbReference>
<keyword evidence="6" id="KW-0282">Flagellum</keyword>
<dbReference type="HAMAP" id="MF_01185">
    <property type="entry name" value="FliW"/>
    <property type="match status" value="1"/>
</dbReference>
<gene>
    <name evidence="4" type="primary">fliW</name>
    <name evidence="6" type="ORF">JCM31447_22170</name>
</gene>
<keyword evidence="7" id="KW-1185">Reference proteome</keyword>
<dbReference type="Gene3D" id="2.30.290.10">
    <property type="entry name" value="BH3618-like"/>
    <property type="match status" value="1"/>
</dbReference>
<dbReference type="EMBL" id="AP019368">
    <property type="protein sequence ID" value="BBH53769.1"/>
    <property type="molecule type" value="Genomic_DNA"/>
</dbReference>
<comment type="function">
    <text evidence="4">Acts as an anti-CsrA protein, binds CsrA and prevents it from repressing translation of its target genes, one of which is flagellin. Binds to flagellin and participates in the assembly of the flagellum.</text>
</comment>
<comment type="subunit">
    <text evidence="4">Interacts with translational regulator CsrA and flagellin(s).</text>
</comment>
<evidence type="ECO:0000256" key="1">
    <source>
        <dbReference type="ARBA" id="ARBA00022490"/>
    </source>
</evidence>
<evidence type="ECO:0000256" key="5">
    <source>
        <dbReference type="SAM" id="MobiDB-lite"/>
    </source>
</evidence>
<feature type="region of interest" description="Disordered" evidence="5">
    <location>
        <begin position="149"/>
        <end position="174"/>
    </location>
</feature>
<protein>
    <recommendedName>
        <fullName evidence="4">Flagellar assembly factor FliW</fullName>
    </recommendedName>
</protein>
<keyword evidence="6" id="KW-0969">Cilium</keyword>
<evidence type="ECO:0000313" key="6">
    <source>
        <dbReference type="EMBL" id="BBH53769.1"/>
    </source>
</evidence>
<dbReference type="AlphaFoldDB" id="A0A4P2VPM3"/>
<dbReference type="GO" id="GO:0006417">
    <property type="term" value="P:regulation of translation"/>
    <property type="evidence" value="ECO:0007669"/>
    <property type="project" value="UniProtKB-KW"/>
</dbReference>
<keyword evidence="6" id="KW-0966">Cell projection</keyword>
<comment type="subcellular location">
    <subcellularLocation>
        <location evidence="4">Cytoplasm</location>
    </subcellularLocation>
</comment>
<dbReference type="Pfam" id="PF02623">
    <property type="entry name" value="FliW"/>
    <property type="match status" value="1"/>
</dbReference>
<accession>A0A4P2VPM3</accession>
<dbReference type="OrthoDB" id="5292867at2"/>
<reference evidence="6 7" key="1">
    <citation type="submission" date="2018-12" db="EMBL/GenBank/DDBJ databases">
        <title>Rubrispira sanarue gen. nov., sp., nov., a member of the order Silvanigrellales, isolated from a brackish lake in Hamamatsu Japan.</title>
        <authorList>
            <person name="Maejima Y."/>
            <person name="Iino T."/>
            <person name="Muraguchi Y."/>
            <person name="Fukuda K."/>
            <person name="Nojiri H."/>
            <person name="Ohkuma M."/>
            <person name="Moriuchi R."/>
            <person name="Dohra H."/>
            <person name="Kimbara K."/>
            <person name="Shintani M."/>
        </authorList>
    </citation>
    <scope>NUCLEOTIDE SEQUENCE [LARGE SCALE GENOMIC DNA]</scope>
    <source>
        <strain evidence="6 7">RF1110005</strain>
    </source>
</reference>